<evidence type="ECO:0000256" key="3">
    <source>
        <dbReference type="SAM" id="MobiDB-lite"/>
    </source>
</evidence>
<name>A0A8H7VTC5_9FUNG</name>
<dbReference type="PANTHER" id="PTHR14187">
    <property type="entry name" value="ALPHA KINASE/ELONGATION FACTOR 2 KINASE"/>
    <property type="match status" value="1"/>
</dbReference>
<dbReference type="InterPro" id="IPR013126">
    <property type="entry name" value="Hsp_70_fam"/>
</dbReference>
<evidence type="ECO:0000313" key="5">
    <source>
        <dbReference type="Proteomes" id="UP000613177"/>
    </source>
</evidence>
<evidence type="ECO:0000256" key="2">
    <source>
        <dbReference type="ARBA" id="ARBA00022840"/>
    </source>
</evidence>
<dbReference type="PANTHER" id="PTHR14187:SF5">
    <property type="entry name" value="HEAT SHOCK 70 KDA PROTEIN 12A"/>
    <property type="match status" value="1"/>
</dbReference>
<dbReference type="EMBL" id="JAEPRE010000113">
    <property type="protein sequence ID" value="KAG2232385.1"/>
    <property type="molecule type" value="Genomic_DNA"/>
</dbReference>
<feature type="non-terminal residue" evidence="4">
    <location>
        <position position="1"/>
    </location>
</feature>
<keyword evidence="1" id="KW-0547">Nucleotide-binding</keyword>
<proteinExistence type="predicted"/>
<dbReference type="Gene3D" id="3.30.420.40">
    <property type="match status" value="3"/>
</dbReference>
<feature type="region of interest" description="Disordered" evidence="3">
    <location>
        <begin position="942"/>
        <end position="971"/>
    </location>
</feature>
<dbReference type="CDD" id="cd10170">
    <property type="entry name" value="ASKHA_NBD_HSP70"/>
    <property type="match status" value="2"/>
</dbReference>
<feature type="compositionally biased region" description="Basic and acidic residues" evidence="3">
    <location>
        <begin position="942"/>
        <end position="951"/>
    </location>
</feature>
<comment type="caution">
    <text evidence="4">The sequence shown here is derived from an EMBL/GenBank/DDBJ whole genome shotgun (WGS) entry which is preliminary data.</text>
</comment>
<accession>A0A8H7VTC5</accession>
<dbReference type="Gene3D" id="3.90.640.10">
    <property type="entry name" value="Actin, Chain A, domain 4"/>
    <property type="match status" value="1"/>
</dbReference>
<gene>
    <name evidence="4" type="ORF">INT48_007289</name>
</gene>
<evidence type="ECO:0000313" key="4">
    <source>
        <dbReference type="EMBL" id="KAG2232385.1"/>
    </source>
</evidence>
<dbReference type="SUPFAM" id="SSF53067">
    <property type="entry name" value="Actin-like ATPase domain"/>
    <property type="match status" value="3"/>
</dbReference>
<dbReference type="InterPro" id="IPR043129">
    <property type="entry name" value="ATPase_NBD"/>
</dbReference>
<dbReference type="GO" id="GO:0005524">
    <property type="term" value="F:ATP binding"/>
    <property type="evidence" value="ECO:0007669"/>
    <property type="project" value="UniProtKB-KW"/>
</dbReference>
<dbReference type="Proteomes" id="UP000613177">
    <property type="component" value="Unassembled WGS sequence"/>
</dbReference>
<keyword evidence="2" id="KW-0067">ATP-binding</keyword>
<keyword evidence="5" id="KW-1185">Reference proteome</keyword>
<dbReference type="GO" id="GO:0140662">
    <property type="term" value="F:ATP-dependent protein folding chaperone"/>
    <property type="evidence" value="ECO:0007669"/>
    <property type="project" value="InterPro"/>
</dbReference>
<evidence type="ECO:0008006" key="6">
    <source>
        <dbReference type="Google" id="ProtNLM"/>
    </source>
</evidence>
<dbReference type="AlphaFoldDB" id="A0A8H7VTC5"/>
<organism evidence="4 5">
    <name type="scientific">Thamnidium elegans</name>
    <dbReference type="NCBI Taxonomy" id="101142"/>
    <lineage>
        <taxon>Eukaryota</taxon>
        <taxon>Fungi</taxon>
        <taxon>Fungi incertae sedis</taxon>
        <taxon>Mucoromycota</taxon>
        <taxon>Mucoromycotina</taxon>
        <taxon>Mucoromycetes</taxon>
        <taxon>Mucorales</taxon>
        <taxon>Mucorineae</taxon>
        <taxon>Mucoraceae</taxon>
        <taxon>Thamnidium</taxon>
    </lineage>
</organism>
<reference evidence="4" key="1">
    <citation type="submission" date="2021-01" db="EMBL/GenBank/DDBJ databases">
        <title>Metabolic potential, ecology and presence of endohyphal bacteria is reflected in genomic diversity of Mucoromycotina.</title>
        <authorList>
            <person name="Muszewska A."/>
            <person name="Okrasinska A."/>
            <person name="Steczkiewicz K."/>
            <person name="Drgas O."/>
            <person name="Orlowska M."/>
            <person name="Perlinska-Lenart U."/>
            <person name="Aleksandrzak-Piekarczyk T."/>
            <person name="Szatraj K."/>
            <person name="Zielenkiewicz U."/>
            <person name="Pilsyk S."/>
            <person name="Malc E."/>
            <person name="Mieczkowski P."/>
            <person name="Kruszewska J.S."/>
            <person name="Biernat P."/>
            <person name="Pawlowska J."/>
        </authorList>
    </citation>
    <scope>NUCLEOTIDE SEQUENCE</scope>
    <source>
        <strain evidence="4">WA0000018081</strain>
    </source>
</reference>
<protein>
    <recommendedName>
        <fullName evidence="6">Heat shock protein 70</fullName>
    </recommendedName>
</protein>
<sequence length="971" mass="111995">EYDYVVGIDFGTTYSCCCFALVEDDSQSIEIIRNWPRQSALITTVPTTITYSKRTGQPIGIGNVPETPLSVLQKELPHSLNTNFPTGRKDPKDYVADFLKIFNDHILKKIKQSANNPNLKPRIRYCFTLQHPGEPNYKKNFIASIVRAGLYNENDRDDKLVFLDSYTAMAKYFLKTREGLNLRDKFIVCDADDYYLTIKTIEVISNGRNKDVKELKLNLTDNELGGNQLDIYFKEYISVIARQHDDYKDMEKANFDAVVESMVQNFVKNIKYKDFGKKQEIYIAKPASPFKKSKDPYLTLNTDDLKKNVYDKVIDQICKHVLKVCHEQEPKAFFLFGKFSNSDYLYERLKTVVDEIIVIPEKDVSAAQGSVFHGLNEPLSIQRMMPIHEGINQLAGKEDLSYYDFNYSSYTHVIGIDFGTSFSKWYYQSSTPSTPVEFDKPLMQIPSFSLYDQRLHEQKLWGTEAYKNYYSPENSGKLLARFKLLLNEITNENFDELIAVKYIASYLKALHTKILETMKTLIGDGPSKFRYCLTVPTIWSDRTKKYMRDAAVMAEIIHDYDHPCRLMLVNEPEAAAMFYTKSPDFVKRFQDKTQMRALVCDAGGGTVDMATYDLFKVSEGYAIDEVTPGSGGICGASFLDDRFRKLVARKCYDMDYRVSDYALEQMVNQFATKIKDRFMASDKNDIEIDIPDEKAKEKGLKLEVTPNELSAQVFEPVTDDVLKLIKDQHKISARIKENVNVLDVIILTGGLGQSRYLQKKVRDMYPKIPVYSPEQYDQSVVRGAVALALNPNAITQRIIRKSYGVEVMLPFNSVTDPAMNKFKTIKGKEYTKFKYDNFACMHSSVRTYDYLEKQYYVEYPNNTYAAIYASDYQKDHELYNVRDPRAEEIFKFNIEMPKDSKRNDGDVVPLTIRMFLGQTEIKIDTIFEGETTRQSFIFHASNSEHREETEKLHRKVNPLPSVPKLMEKKPQ</sequence>
<evidence type="ECO:0000256" key="1">
    <source>
        <dbReference type="ARBA" id="ARBA00022741"/>
    </source>
</evidence>
<dbReference type="Pfam" id="PF00012">
    <property type="entry name" value="HSP70"/>
    <property type="match status" value="1"/>
</dbReference>